<dbReference type="Pfam" id="PF07647">
    <property type="entry name" value="SAM_2"/>
    <property type="match status" value="1"/>
</dbReference>
<dbReference type="SUPFAM" id="SSF47769">
    <property type="entry name" value="SAM/Pointed domain"/>
    <property type="match status" value="2"/>
</dbReference>
<dbReference type="Pfam" id="PF12796">
    <property type="entry name" value="Ank_2"/>
    <property type="match status" value="1"/>
</dbReference>
<dbReference type="PROSITE" id="PS50105">
    <property type="entry name" value="SAM_DOMAIN"/>
    <property type="match status" value="1"/>
</dbReference>
<keyword evidence="7" id="KW-1185">Reference proteome</keyword>
<dbReference type="InterPro" id="IPR001660">
    <property type="entry name" value="SAM"/>
</dbReference>
<comment type="caution">
    <text evidence="6">The sequence shown here is derived from an EMBL/GenBank/DDBJ whole genome shotgun (WGS) entry which is preliminary data.</text>
</comment>
<feature type="region of interest" description="Disordered" evidence="4">
    <location>
        <begin position="192"/>
        <end position="213"/>
    </location>
</feature>
<dbReference type="InterPro" id="IPR036770">
    <property type="entry name" value="Ankyrin_rpt-contain_sf"/>
</dbReference>
<feature type="repeat" description="ANK" evidence="3">
    <location>
        <begin position="40"/>
        <end position="72"/>
    </location>
</feature>
<evidence type="ECO:0000259" key="5">
    <source>
        <dbReference type="PROSITE" id="PS50105"/>
    </source>
</evidence>
<dbReference type="SMART" id="SM00248">
    <property type="entry name" value="ANK"/>
    <property type="match status" value="4"/>
</dbReference>
<name>A0AAU9IY52_9CILI</name>
<keyword evidence="1" id="KW-0677">Repeat</keyword>
<evidence type="ECO:0000313" key="7">
    <source>
        <dbReference type="Proteomes" id="UP001162131"/>
    </source>
</evidence>
<feature type="compositionally biased region" description="Polar residues" evidence="4">
    <location>
        <begin position="192"/>
        <end position="209"/>
    </location>
</feature>
<evidence type="ECO:0000313" key="6">
    <source>
        <dbReference type="EMBL" id="CAG9318099.1"/>
    </source>
</evidence>
<dbReference type="Gene3D" id="1.10.150.50">
    <property type="entry name" value="Transcription Factor, Ets-1"/>
    <property type="match status" value="2"/>
</dbReference>
<feature type="domain" description="SAM" evidence="5">
    <location>
        <begin position="422"/>
        <end position="489"/>
    </location>
</feature>
<evidence type="ECO:0000256" key="3">
    <source>
        <dbReference type="PROSITE-ProRule" id="PRU00023"/>
    </source>
</evidence>
<dbReference type="Gene3D" id="1.25.40.20">
    <property type="entry name" value="Ankyrin repeat-containing domain"/>
    <property type="match status" value="2"/>
</dbReference>
<feature type="repeat" description="ANK" evidence="3">
    <location>
        <begin position="106"/>
        <end position="138"/>
    </location>
</feature>
<feature type="repeat" description="ANK" evidence="3">
    <location>
        <begin position="73"/>
        <end position="105"/>
    </location>
</feature>
<organism evidence="6 7">
    <name type="scientific">Blepharisma stoltei</name>
    <dbReference type="NCBI Taxonomy" id="1481888"/>
    <lineage>
        <taxon>Eukaryota</taxon>
        <taxon>Sar</taxon>
        <taxon>Alveolata</taxon>
        <taxon>Ciliophora</taxon>
        <taxon>Postciliodesmatophora</taxon>
        <taxon>Heterotrichea</taxon>
        <taxon>Heterotrichida</taxon>
        <taxon>Blepharismidae</taxon>
        <taxon>Blepharisma</taxon>
    </lineage>
</organism>
<evidence type="ECO:0000256" key="1">
    <source>
        <dbReference type="ARBA" id="ARBA00022737"/>
    </source>
</evidence>
<dbReference type="InterPro" id="IPR051637">
    <property type="entry name" value="Ank_repeat_dom-contain_49"/>
</dbReference>
<dbReference type="SMART" id="SM00454">
    <property type="entry name" value="SAM"/>
    <property type="match status" value="2"/>
</dbReference>
<feature type="repeat" description="ANK" evidence="3">
    <location>
        <begin position="140"/>
        <end position="172"/>
    </location>
</feature>
<dbReference type="EMBL" id="CAJZBQ010000020">
    <property type="protein sequence ID" value="CAG9318099.1"/>
    <property type="molecule type" value="Genomic_DNA"/>
</dbReference>
<gene>
    <name evidence="6" type="ORF">BSTOLATCC_MIC20583</name>
</gene>
<dbReference type="PANTHER" id="PTHR24180">
    <property type="entry name" value="CYCLIN-DEPENDENT KINASE INHIBITOR 2C-RELATED"/>
    <property type="match status" value="1"/>
</dbReference>
<dbReference type="PROSITE" id="PS50088">
    <property type="entry name" value="ANK_REPEAT"/>
    <property type="match status" value="4"/>
</dbReference>
<dbReference type="AlphaFoldDB" id="A0AAU9IY52"/>
<sequence>MEVSSGIEDIQRACRLGDRSLLKEALDGYPEGINQVDPTLGWAPLYRTVICGHVETTQLLLDMGADPDVKTKMGETPLHQASYNSQYQIAKLLLDYKANPNVQQNDGDTPLHHAAFKGDINMASLLLKFNADPNSPNFVFGRTPLHYAVDYNHIKVAKLMMRYSGSVEVKDMSGKNALDLSKSTEMTGILTKTRNSGSASEKSAQNSPLNLPCPDPVDNIPSIPLESFEYLNLSPYSSKNNSLMGTPTHEMSKLKQIEEVNNRLRENVKSSVDEIRKITHHHSRSASSVFEPDAEKTESDIRLSSIPDKDKVRTVSFGNVEKKTELYNWLVSMKLEELYEILMVAGYDDIEQMTSQLNSTLPISEETLVGIGIMKSGLRRRLLAALDEEARGLKTSRKLQKQESRNPLKCCAAPVAANNGFLNVPNLQSWLENLNLGQLYTNFIDSGYDEMEQLFALMNSKWPITDEILSSEVKITKPGYRHRILSKLQEESVGFDTMRKNLGGFSSRSRKGEEFIIDKTKSNAACELCLII</sequence>
<dbReference type="Proteomes" id="UP001162131">
    <property type="component" value="Unassembled WGS sequence"/>
</dbReference>
<evidence type="ECO:0000256" key="2">
    <source>
        <dbReference type="ARBA" id="ARBA00023043"/>
    </source>
</evidence>
<reference evidence="6" key="1">
    <citation type="submission" date="2021-09" db="EMBL/GenBank/DDBJ databases">
        <authorList>
            <consortium name="AG Swart"/>
            <person name="Singh M."/>
            <person name="Singh A."/>
            <person name="Seah K."/>
            <person name="Emmerich C."/>
        </authorList>
    </citation>
    <scope>NUCLEOTIDE SEQUENCE</scope>
    <source>
        <strain evidence="6">ATCC30299</strain>
    </source>
</reference>
<dbReference type="PANTHER" id="PTHR24180:SF45">
    <property type="entry name" value="POLY [ADP-RIBOSE] POLYMERASE TANKYRASE"/>
    <property type="match status" value="1"/>
</dbReference>
<protein>
    <recommendedName>
        <fullName evidence="5">SAM domain-containing protein</fullName>
    </recommendedName>
</protein>
<proteinExistence type="predicted"/>
<accession>A0AAU9IY52</accession>
<dbReference type="InterPro" id="IPR002110">
    <property type="entry name" value="Ankyrin_rpt"/>
</dbReference>
<evidence type="ECO:0000256" key="4">
    <source>
        <dbReference type="SAM" id="MobiDB-lite"/>
    </source>
</evidence>
<dbReference type="SUPFAM" id="SSF48403">
    <property type="entry name" value="Ankyrin repeat"/>
    <property type="match status" value="1"/>
</dbReference>
<keyword evidence="2 3" id="KW-0040">ANK repeat</keyword>
<dbReference type="Pfam" id="PF13637">
    <property type="entry name" value="Ank_4"/>
    <property type="match status" value="1"/>
</dbReference>
<dbReference type="PROSITE" id="PS50297">
    <property type="entry name" value="ANK_REP_REGION"/>
    <property type="match status" value="4"/>
</dbReference>
<dbReference type="InterPro" id="IPR013761">
    <property type="entry name" value="SAM/pointed_sf"/>
</dbReference>